<dbReference type="EMBL" id="JAGSPB010000001">
    <property type="protein sequence ID" value="MBV7265812.1"/>
    <property type="molecule type" value="Genomic_DNA"/>
</dbReference>
<dbReference type="RefSeq" id="WP_218316224.1">
    <property type="nucleotide sequence ID" value="NZ_JAGSPB010000001.1"/>
</dbReference>
<feature type="domain" description="HTH crp-type" evidence="1">
    <location>
        <begin position="145"/>
        <end position="219"/>
    </location>
</feature>
<dbReference type="Pfam" id="PF00027">
    <property type="entry name" value="cNMP_binding"/>
    <property type="match status" value="1"/>
</dbReference>
<dbReference type="PROSITE" id="PS51063">
    <property type="entry name" value="HTH_CRP_2"/>
    <property type="match status" value="1"/>
</dbReference>
<evidence type="ECO:0000313" key="3">
    <source>
        <dbReference type="Proteomes" id="UP000699975"/>
    </source>
</evidence>
<proteinExistence type="predicted"/>
<evidence type="ECO:0000313" key="2">
    <source>
        <dbReference type="EMBL" id="MBV7265812.1"/>
    </source>
</evidence>
<organism evidence="2 3">
    <name type="scientific">Erythrobacter ani</name>
    <dbReference type="NCBI Taxonomy" id="2827235"/>
    <lineage>
        <taxon>Bacteria</taxon>
        <taxon>Pseudomonadati</taxon>
        <taxon>Pseudomonadota</taxon>
        <taxon>Alphaproteobacteria</taxon>
        <taxon>Sphingomonadales</taxon>
        <taxon>Erythrobacteraceae</taxon>
        <taxon>Erythrobacter/Porphyrobacter group</taxon>
        <taxon>Erythrobacter</taxon>
    </lineage>
</organism>
<gene>
    <name evidence="2" type="ORF">KCG45_06440</name>
</gene>
<dbReference type="CDD" id="cd00038">
    <property type="entry name" value="CAP_ED"/>
    <property type="match status" value="1"/>
</dbReference>
<evidence type="ECO:0000259" key="1">
    <source>
        <dbReference type="PROSITE" id="PS51063"/>
    </source>
</evidence>
<comment type="caution">
    <text evidence="2">The sequence shown here is derived from an EMBL/GenBank/DDBJ whole genome shotgun (WGS) entry which is preliminary data.</text>
</comment>
<reference evidence="2 3" key="1">
    <citation type="submission" date="2021-04" db="EMBL/GenBank/DDBJ databases">
        <authorList>
            <person name="Pira H."/>
            <person name="Risdian C."/>
            <person name="Wink J."/>
        </authorList>
    </citation>
    <scope>NUCLEOTIDE SEQUENCE [LARGE SCALE GENOMIC DNA]</scope>
    <source>
        <strain evidence="2 3">WH131</strain>
    </source>
</reference>
<accession>A0ABS6SLG2</accession>
<dbReference type="Pfam" id="PF13545">
    <property type="entry name" value="HTH_Crp_2"/>
    <property type="match status" value="1"/>
</dbReference>
<dbReference type="InterPro" id="IPR000595">
    <property type="entry name" value="cNMP-bd_dom"/>
</dbReference>
<name>A0ABS6SLG2_9SPHN</name>
<sequence length="243" mass="27373">MQNLLAKYGKVTPLRPEEEEAFKGLACAKRSYEAGTNLVASEVDEPDQLFIVEEGRLFASLDLPSGERAITRLYFSGDIVGTANIPFEHATHTITVNAPSVVYIFPRSNLIEAFTRLPRVAAIFYTFAAMENAILNDRLVSIGRTRGRARLAALILEIEARRNLLFDTSEDRFRLGLTQGQVGDAIGLTEVQVSRLFRQFIGEGIVERKNGAVKILQRNRLVEMGQFTDRYEDLDLDWFDEKV</sequence>
<dbReference type="SMART" id="SM00419">
    <property type="entry name" value="HTH_CRP"/>
    <property type="match status" value="1"/>
</dbReference>
<dbReference type="Proteomes" id="UP000699975">
    <property type="component" value="Unassembled WGS sequence"/>
</dbReference>
<dbReference type="InterPro" id="IPR012318">
    <property type="entry name" value="HTH_CRP"/>
</dbReference>
<keyword evidence="3" id="KW-1185">Reference proteome</keyword>
<protein>
    <submittedName>
        <fullName evidence="2">Crp/Fnr family transcriptional regulator</fullName>
    </submittedName>
</protein>